<sequence>MSRFLFVVPPLTGHINPAAAVAAELTARGHEVAWAGRPGIVERLAGERPWVYECAGPDHLAGRPPQLRGLAALKFLWADFLGPLAEAMAPGVEAAIRAFRPDVVVADQQTVAGALVAERLGVPFATSSTTSAELTESMAAMPGVRGWLTGLLRELRERIGDPAATYDPRFSPALTLAFTTPELTGPYTAPETDLCFVGPALAARGSAREGFPWQWLDPAPGTASVLVTLGTANTDAGGRFLAESVAAIRARAGRLRAVVCDPGGLLGAVPPGPDVLVRAELPQVAVLERMAAVVCHAGHNTVTEALWHGVPLVVAPIRDDQPVVAAQVVGAGVGLRVKFARAGREQIGAALDAVVTEPGYRDAARHVRDAFRAAGGASAAATHLENLAATAPVAGHPPMESPHRPDRASTERDAHARQ</sequence>
<dbReference type="InterPro" id="IPR002213">
    <property type="entry name" value="UDP_glucos_trans"/>
</dbReference>
<feature type="domain" description="Erythromycin biosynthesis protein CIII-like C-terminal" evidence="3">
    <location>
        <begin position="266"/>
        <end position="374"/>
    </location>
</feature>
<feature type="region of interest" description="Disordered" evidence="2">
    <location>
        <begin position="390"/>
        <end position="418"/>
    </location>
</feature>
<dbReference type="PANTHER" id="PTHR48050:SF13">
    <property type="entry name" value="STEROL 3-BETA-GLUCOSYLTRANSFERASE UGT80A2"/>
    <property type="match status" value="1"/>
</dbReference>
<dbReference type="InterPro" id="IPR050426">
    <property type="entry name" value="Glycosyltransferase_28"/>
</dbReference>
<protein>
    <submittedName>
        <fullName evidence="4">Glycosyl transferase</fullName>
    </submittedName>
</protein>
<evidence type="ECO:0000256" key="2">
    <source>
        <dbReference type="SAM" id="MobiDB-lite"/>
    </source>
</evidence>
<evidence type="ECO:0000313" key="4">
    <source>
        <dbReference type="EMBL" id="GHI40389.1"/>
    </source>
</evidence>
<dbReference type="SUPFAM" id="SSF53756">
    <property type="entry name" value="UDP-Glycosyltransferase/glycogen phosphorylase"/>
    <property type="match status" value="1"/>
</dbReference>
<organism evidence="4 5">
    <name type="scientific">Streptomyces violascens</name>
    <dbReference type="NCBI Taxonomy" id="67381"/>
    <lineage>
        <taxon>Bacteria</taxon>
        <taxon>Bacillati</taxon>
        <taxon>Actinomycetota</taxon>
        <taxon>Actinomycetes</taxon>
        <taxon>Kitasatosporales</taxon>
        <taxon>Streptomycetaceae</taxon>
        <taxon>Streptomyces</taxon>
    </lineage>
</organism>
<dbReference type="Pfam" id="PF06722">
    <property type="entry name" value="EryCIII-like_C"/>
    <property type="match status" value="1"/>
</dbReference>
<dbReference type="Gene3D" id="3.40.50.2000">
    <property type="entry name" value="Glycogen Phosphorylase B"/>
    <property type="match status" value="2"/>
</dbReference>
<dbReference type="GO" id="GO:0016740">
    <property type="term" value="F:transferase activity"/>
    <property type="evidence" value="ECO:0007669"/>
    <property type="project" value="UniProtKB-KW"/>
</dbReference>
<keyword evidence="1 4" id="KW-0808">Transferase</keyword>
<dbReference type="EMBL" id="BNDY01000017">
    <property type="protein sequence ID" value="GHI40389.1"/>
    <property type="molecule type" value="Genomic_DNA"/>
</dbReference>
<name>A0ABQ3QSX9_9ACTN</name>
<proteinExistence type="predicted"/>
<evidence type="ECO:0000259" key="3">
    <source>
        <dbReference type="Pfam" id="PF06722"/>
    </source>
</evidence>
<evidence type="ECO:0000256" key="1">
    <source>
        <dbReference type="ARBA" id="ARBA00022679"/>
    </source>
</evidence>
<dbReference type="RefSeq" id="WP_226599161.1">
    <property type="nucleotide sequence ID" value="NZ_BNDY01000017.1"/>
</dbReference>
<gene>
    <name evidence="4" type="ORF">Sviol_47970</name>
</gene>
<dbReference type="CDD" id="cd03784">
    <property type="entry name" value="GT1_Gtf-like"/>
    <property type="match status" value="1"/>
</dbReference>
<dbReference type="PANTHER" id="PTHR48050">
    <property type="entry name" value="STEROL 3-BETA-GLUCOSYLTRANSFERASE"/>
    <property type="match status" value="1"/>
</dbReference>
<dbReference type="Proteomes" id="UP001050808">
    <property type="component" value="Unassembled WGS sequence"/>
</dbReference>
<reference evidence="4" key="1">
    <citation type="submission" date="2024-05" db="EMBL/GenBank/DDBJ databases">
        <title>Whole genome shotgun sequence of Streptomyces violascens NBRC 12920.</title>
        <authorList>
            <person name="Komaki H."/>
            <person name="Tamura T."/>
        </authorList>
    </citation>
    <scope>NUCLEOTIDE SEQUENCE</scope>
    <source>
        <strain evidence="4">NBRC 12920</strain>
    </source>
</reference>
<accession>A0ABQ3QSX9</accession>
<feature type="compositionally biased region" description="Basic and acidic residues" evidence="2">
    <location>
        <begin position="401"/>
        <end position="418"/>
    </location>
</feature>
<evidence type="ECO:0000313" key="5">
    <source>
        <dbReference type="Proteomes" id="UP001050808"/>
    </source>
</evidence>
<dbReference type="InterPro" id="IPR010610">
    <property type="entry name" value="EryCIII-like_C"/>
</dbReference>
<comment type="caution">
    <text evidence="4">The sequence shown here is derived from an EMBL/GenBank/DDBJ whole genome shotgun (WGS) entry which is preliminary data.</text>
</comment>
<keyword evidence="5" id="KW-1185">Reference proteome</keyword>